<keyword evidence="3" id="KW-1185">Reference proteome</keyword>
<evidence type="ECO:0000313" key="2">
    <source>
        <dbReference type="EMBL" id="MFC4831688.1"/>
    </source>
</evidence>
<feature type="compositionally biased region" description="Low complexity" evidence="1">
    <location>
        <begin position="49"/>
        <end position="67"/>
    </location>
</feature>
<organism evidence="2 3">
    <name type="scientific">Actinomycetospora chibensis</name>
    <dbReference type="NCBI Taxonomy" id="663606"/>
    <lineage>
        <taxon>Bacteria</taxon>
        <taxon>Bacillati</taxon>
        <taxon>Actinomycetota</taxon>
        <taxon>Actinomycetes</taxon>
        <taxon>Pseudonocardiales</taxon>
        <taxon>Pseudonocardiaceae</taxon>
        <taxon>Actinomycetospora</taxon>
    </lineage>
</organism>
<protein>
    <submittedName>
        <fullName evidence="2">Uncharacterized protein</fullName>
    </submittedName>
</protein>
<reference evidence="3" key="1">
    <citation type="journal article" date="2019" name="Int. J. Syst. Evol. Microbiol.">
        <title>The Global Catalogue of Microorganisms (GCM) 10K type strain sequencing project: providing services to taxonomists for standard genome sequencing and annotation.</title>
        <authorList>
            <consortium name="The Broad Institute Genomics Platform"/>
            <consortium name="The Broad Institute Genome Sequencing Center for Infectious Disease"/>
            <person name="Wu L."/>
            <person name="Ma J."/>
        </authorList>
    </citation>
    <scope>NUCLEOTIDE SEQUENCE [LARGE SCALE GENOMIC DNA]</scope>
    <source>
        <strain evidence="3">CCUG 50347</strain>
    </source>
</reference>
<name>A0ABV9REL1_9PSEU</name>
<gene>
    <name evidence="2" type="ORF">ACFPEL_04635</name>
</gene>
<feature type="region of interest" description="Disordered" evidence="1">
    <location>
        <begin position="45"/>
        <end position="75"/>
    </location>
</feature>
<dbReference type="Proteomes" id="UP001595909">
    <property type="component" value="Unassembled WGS sequence"/>
</dbReference>
<feature type="region of interest" description="Disordered" evidence="1">
    <location>
        <begin position="1"/>
        <end position="22"/>
    </location>
</feature>
<dbReference type="EMBL" id="JBHSIM010000008">
    <property type="protein sequence ID" value="MFC4831688.1"/>
    <property type="molecule type" value="Genomic_DNA"/>
</dbReference>
<evidence type="ECO:0000313" key="3">
    <source>
        <dbReference type="Proteomes" id="UP001595909"/>
    </source>
</evidence>
<sequence length="75" mass="8292">MPQPPESVPPRRAGRGRRHDTFAVLGRARTALDRAELALDRAYERTVHASSAPSRRQAPPAPDAATRSLLRRRLG</sequence>
<proteinExistence type="predicted"/>
<dbReference type="RefSeq" id="WP_274188684.1">
    <property type="nucleotide sequence ID" value="NZ_BAABHN010000008.1"/>
</dbReference>
<evidence type="ECO:0000256" key="1">
    <source>
        <dbReference type="SAM" id="MobiDB-lite"/>
    </source>
</evidence>
<comment type="caution">
    <text evidence="2">The sequence shown here is derived from an EMBL/GenBank/DDBJ whole genome shotgun (WGS) entry which is preliminary data.</text>
</comment>
<accession>A0ABV9REL1</accession>